<evidence type="ECO:0000256" key="4">
    <source>
        <dbReference type="SAM" id="Phobius"/>
    </source>
</evidence>
<sequence>MDKINLLVVVTIISLFISLFLVFFLFTVKTKHKISNALFALFLLITAIDISEPLVNLLANGPSNLGMLRTTFAFLQIPVLYLYVLSVCYADFKLKPKYILHLLPFLIGNIILLPRFYTVDAAAKINFIINRKSMIELPLNHTLFHIQVVVYFTAIFMLLRKAKKLYLENYAGSSINSYKWLFQFTSVLTSFYLIVILKNVFKFSNYPHISEWIKIGILVFELFIICWYLYKALNNPGLFRNIDSKLKLVSDLILEEKNGEQLAVTEKEYHQDLLKLKQYMAEEKPFLNPSLTIQDVSKDLKVPVRDLSLLINHKLEQHFYDFVNSYRIERAMDILKDVTKSKVTILEILYEVGFNSKSSFNTAFKKHTGNTPTSYRKGLQNSNL</sequence>
<evidence type="ECO:0000313" key="6">
    <source>
        <dbReference type="EMBL" id="SDO36845.1"/>
    </source>
</evidence>
<feature type="transmembrane region" description="Helical" evidence="4">
    <location>
        <begin position="38"/>
        <end position="59"/>
    </location>
</feature>
<dbReference type="InterPro" id="IPR009057">
    <property type="entry name" value="Homeodomain-like_sf"/>
</dbReference>
<evidence type="ECO:0000313" key="7">
    <source>
        <dbReference type="Proteomes" id="UP000183200"/>
    </source>
</evidence>
<evidence type="ECO:0000256" key="3">
    <source>
        <dbReference type="ARBA" id="ARBA00023163"/>
    </source>
</evidence>
<dbReference type="Pfam" id="PF12833">
    <property type="entry name" value="HTH_18"/>
    <property type="match status" value="1"/>
</dbReference>
<dbReference type="PANTHER" id="PTHR43280">
    <property type="entry name" value="ARAC-FAMILY TRANSCRIPTIONAL REGULATOR"/>
    <property type="match status" value="1"/>
</dbReference>
<keyword evidence="1" id="KW-0805">Transcription regulation</keyword>
<evidence type="ECO:0000259" key="5">
    <source>
        <dbReference type="PROSITE" id="PS01124"/>
    </source>
</evidence>
<dbReference type="InterPro" id="IPR018062">
    <property type="entry name" value="HTH_AraC-typ_CS"/>
</dbReference>
<keyword evidence="2 6" id="KW-0238">DNA-binding</keyword>
<feature type="transmembrane region" description="Helical" evidence="4">
    <location>
        <begin position="137"/>
        <end position="159"/>
    </location>
</feature>
<evidence type="ECO:0000256" key="1">
    <source>
        <dbReference type="ARBA" id="ARBA00023015"/>
    </source>
</evidence>
<feature type="transmembrane region" description="Helical" evidence="4">
    <location>
        <begin position="71"/>
        <end position="92"/>
    </location>
</feature>
<dbReference type="Proteomes" id="UP000183200">
    <property type="component" value="Unassembled WGS sequence"/>
</dbReference>
<protein>
    <submittedName>
        <fullName evidence="6">AraC-type DNA-binding protein</fullName>
    </submittedName>
</protein>
<keyword evidence="4" id="KW-0472">Membrane</keyword>
<evidence type="ECO:0000256" key="2">
    <source>
        <dbReference type="ARBA" id="ARBA00023125"/>
    </source>
</evidence>
<keyword evidence="4" id="KW-1133">Transmembrane helix</keyword>
<dbReference type="AlphaFoldDB" id="A0A1H0IZH2"/>
<dbReference type="PROSITE" id="PS00041">
    <property type="entry name" value="HTH_ARAC_FAMILY_1"/>
    <property type="match status" value="1"/>
</dbReference>
<proteinExistence type="predicted"/>
<dbReference type="SMART" id="SM00342">
    <property type="entry name" value="HTH_ARAC"/>
    <property type="match status" value="1"/>
</dbReference>
<feature type="transmembrane region" description="Helical" evidence="4">
    <location>
        <begin position="180"/>
        <end position="200"/>
    </location>
</feature>
<dbReference type="EMBL" id="FNGY01000014">
    <property type="protein sequence ID" value="SDO36845.1"/>
    <property type="molecule type" value="Genomic_DNA"/>
</dbReference>
<name>A0A1H0IZH2_9SPHI</name>
<dbReference type="SUPFAM" id="SSF46689">
    <property type="entry name" value="Homeodomain-like"/>
    <property type="match status" value="1"/>
</dbReference>
<accession>A0A1H0IZH2</accession>
<keyword evidence="7" id="KW-1185">Reference proteome</keyword>
<dbReference type="GO" id="GO:0043565">
    <property type="term" value="F:sequence-specific DNA binding"/>
    <property type="evidence" value="ECO:0007669"/>
    <property type="project" value="InterPro"/>
</dbReference>
<organism evidence="6 7">
    <name type="scientific">Pedobacter steynii</name>
    <dbReference type="NCBI Taxonomy" id="430522"/>
    <lineage>
        <taxon>Bacteria</taxon>
        <taxon>Pseudomonadati</taxon>
        <taxon>Bacteroidota</taxon>
        <taxon>Sphingobacteriia</taxon>
        <taxon>Sphingobacteriales</taxon>
        <taxon>Sphingobacteriaceae</taxon>
        <taxon>Pedobacter</taxon>
    </lineage>
</organism>
<dbReference type="PANTHER" id="PTHR43280:SF29">
    <property type="entry name" value="ARAC-FAMILY TRANSCRIPTIONAL REGULATOR"/>
    <property type="match status" value="1"/>
</dbReference>
<dbReference type="GO" id="GO:0003700">
    <property type="term" value="F:DNA-binding transcription factor activity"/>
    <property type="evidence" value="ECO:0007669"/>
    <property type="project" value="InterPro"/>
</dbReference>
<feature type="transmembrane region" description="Helical" evidence="4">
    <location>
        <begin position="99"/>
        <end position="117"/>
    </location>
</feature>
<dbReference type="OrthoDB" id="9779074at2"/>
<dbReference type="PRINTS" id="PR00032">
    <property type="entry name" value="HTHARAC"/>
</dbReference>
<feature type="transmembrane region" description="Helical" evidence="4">
    <location>
        <begin position="212"/>
        <end position="230"/>
    </location>
</feature>
<gene>
    <name evidence="6" type="ORF">SAMN05421820_11433</name>
</gene>
<dbReference type="InterPro" id="IPR018060">
    <property type="entry name" value="HTH_AraC"/>
</dbReference>
<dbReference type="Gene3D" id="1.10.10.60">
    <property type="entry name" value="Homeodomain-like"/>
    <property type="match status" value="1"/>
</dbReference>
<feature type="domain" description="HTH araC/xylS-type" evidence="5">
    <location>
        <begin position="274"/>
        <end position="378"/>
    </location>
</feature>
<keyword evidence="4" id="KW-0812">Transmembrane</keyword>
<dbReference type="InterPro" id="IPR020449">
    <property type="entry name" value="Tscrpt_reg_AraC-type_HTH"/>
</dbReference>
<feature type="transmembrane region" description="Helical" evidence="4">
    <location>
        <begin position="6"/>
        <end position="26"/>
    </location>
</feature>
<dbReference type="PROSITE" id="PS01124">
    <property type="entry name" value="HTH_ARAC_FAMILY_2"/>
    <property type="match status" value="1"/>
</dbReference>
<reference evidence="7" key="1">
    <citation type="submission" date="2016-10" db="EMBL/GenBank/DDBJ databases">
        <authorList>
            <person name="Varghese N."/>
            <person name="Submissions S."/>
        </authorList>
    </citation>
    <scope>NUCLEOTIDE SEQUENCE [LARGE SCALE GENOMIC DNA]</scope>
    <source>
        <strain evidence="7">DSM 19110</strain>
    </source>
</reference>
<keyword evidence="3" id="KW-0804">Transcription</keyword>
<dbReference type="RefSeq" id="WP_074612447.1">
    <property type="nucleotide sequence ID" value="NZ_FNGY01000014.1"/>
</dbReference>